<dbReference type="Pfam" id="PF12937">
    <property type="entry name" value="F-box-like"/>
    <property type="match status" value="1"/>
</dbReference>
<comment type="caution">
    <text evidence="2">The sequence shown here is derived from an EMBL/GenBank/DDBJ whole genome shotgun (WGS) entry which is preliminary data.</text>
</comment>
<organism evidence="2 3">
    <name type="scientific">Rhamnella rubrinervis</name>
    <dbReference type="NCBI Taxonomy" id="2594499"/>
    <lineage>
        <taxon>Eukaryota</taxon>
        <taxon>Viridiplantae</taxon>
        <taxon>Streptophyta</taxon>
        <taxon>Embryophyta</taxon>
        <taxon>Tracheophyta</taxon>
        <taxon>Spermatophyta</taxon>
        <taxon>Magnoliopsida</taxon>
        <taxon>eudicotyledons</taxon>
        <taxon>Gunneridae</taxon>
        <taxon>Pentapetalae</taxon>
        <taxon>rosids</taxon>
        <taxon>fabids</taxon>
        <taxon>Rosales</taxon>
        <taxon>Rhamnaceae</taxon>
        <taxon>rhamnoid group</taxon>
        <taxon>Rhamneae</taxon>
        <taxon>Rhamnella</taxon>
    </lineage>
</organism>
<dbReference type="PANTHER" id="PTHR39741">
    <property type="entry name" value="F-BOX DOMAIN CONTAINING PROTEIN, EXPRESSED"/>
    <property type="match status" value="1"/>
</dbReference>
<protein>
    <recommendedName>
        <fullName evidence="1">F-box domain-containing protein</fullName>
    </recommendedName>
</protein>
<gene>
    <name evidence="2" type="ORF">FNV43_RR24128</name>
</gene>
<evidence type="ECO:0000313" key="2">
    <source>
        <dbReference type="EMBL" id="KAF3433026.1"/>
    </source>
</evidence>
<proteinExistence type="predicted"/>
<dbReference type="AlphaFoldDB" id="A0A8K0DM79"/>
<evidence type="ECO:0000259" key="1">
    <source>
        <dbReference type="Pfam" id="PF12937"/>
    </source>
</evidence>
<name>A0A8K0DM79_9ROSA</name>
<dbReference type="InterPro" id="IPR036047">
    <property type="entry name" value="F-box-like_dom_sf"/>
</dbReference>
<dbReference type="SUPFAM" id="SSF81383">
    <property type="entry name" value="F-box domain"/>
    <property type="match status" value="1"/>
</dbReference>
<dbReference type="Proteomes" id="UP000796880">
    <property type="component" value="Unassembled WGS sequence"/>
</dbReference>
<reference evidence="2" key="1">
    <citation type="submission" date="2020-03" db="EMBL/GenBank/DDBJ databases">
        <title>A high-quality chromosome-level genome assembly of a woody plant with both climbing and erect habits, Rhamnella rubrinervis.</title>
        <authorList>
            <person name="Lu Z."/>
            <person name="Yang Y."/>
            <person name="Zhu X."/>
            <person name="Sun Y."/>
        </authorList>
    </citation>
    <scope>NUCLEOTIDE SEQUENCE</scope>
    <source>
        <strain evidence="2">BYM</strain>
        <tissue evidence="2">Leaf</tissue>
    </source>
</reference>
<dbReference type="InterPro" id="IPR055336">
    <property type="entry name" value="At4g00755-like"/>
</dbReference>
<dbReference type="Gene3D" id="1.20.1280.50">
    <property type="match status" value="1"/>
</dbReference>
<accession>A0A8K0DM79</accession>
<dbReference type="CDD" id="cd09917">
    <property type="entry name" value="F-box_SF"/>
    <property type="match status" value="1"/>
</dbReference>
<dbReference type="EMBL" id="VOIH02000011">
    <property type="protein sequence ID" value="KAF3433026.1"/>
    <property type="molecule type" value="Genomic_DNA"/>
</dbReference>
<evidence type="ECO:0000313" key="3">
    <source>
        <dbReference type="Proteomes" id="UP000796880"/>
    </source>
</evidence>
<dbReference type="PANTHER" id="PTHR39741:SF2">
    <property type="entry name" value="F-BOX DOMAIN-CONTAINING PROTEIN"/>
    <property type="match status" value="1"/>
</dbReference>
<dbReference type="InterPro" id="IPR001810">
    <property type="entry name" value="F-box_dom"/>
</dbReference>
<sequence length="360" mass="40628">MRKMDSGCDFIQWLGPDMSIQILEHLDDPSDIVRVSAVSRLWHQFAIENGLSRQLCLRMFPEISSAAHVIEANNKIEPVKLNRSSNMEWECLRRKHKVYSFLAKGLSPVIRNDCIRGAISASSTDNYPDESIQNTLEARDRVDNRPSYWSSKGEDDPSVPETLLYRLTVKLSVVAEIHVQPFQAFFQYGFPIYSAKAIRFKIGHLRNLMETEADDFGNSAADRFIWTYTSPEFPMVQESSLQKFELPEPVLCVGGYLLVELLGRVQKQEIDALYYICIAHVKVVGRPALPAFDVEMLDQSGTCDLRYYSCRESAVKSPSLKMGGPSRLSTFNAIWNRILGAGAGTVAGDDDDEPEDEFPI</sequence>
<feature type="domain" description="F-box" evidence="1">
    <location>
        <begin position="17"/>
        <end position="58"/>
    </location>
</feature>
<dbReference type="OrthoDB" id="63379at2759"/>
<keyword evidence="3" id="KW-1185">Reference proteome</keyword>